<evidence type="ECO:0000256" key="1">
    <source>
        <dbReference type="SAM" id="SignalP"/>
    </source>
</evidence>
<organism evidence="2 3">
    <name type="scientific">Enterovibrio norvegicus FF-454</name>
    <dbReference type="NCBI Taxonomy" id="1185651"/>
    <lineage>
        <taxon>Bacteria</taxon>
        <taxon>Pseudomonadati</taxon>
        <taxon>Pseudomonadota</taxon>
        <taxon>Gammaproteobacteria</taxon>
        <taxon>Vibrionales</taxon>
        <taxon>Vibrionaceae</taxon>
        <taxon>Enterovibrio</taxon>
    </lineage>
</organism>
<protein>
    <recommendedName>
        <fullName evidence="4">Divergent polysaccharide deacetylase family protein</fullName>
    </recommendedName>
</protein>
<keyword evidence="1" id="KW-0732">Signal</keyword>
<dbReference type="Gene3D" id="3.20.20.370">
    <property type="entry name" value="Glycoside hydrolase/deacetylase"/>
    <property type="match status" value="1"/>
</dbReference>
<evidence type="ECO:0000313" key="2">
    <source>
        <dbReference type="EMBL" id="OEE64401.1"/>
    </source>
</evidence>
<gene>
    <name evidence="2" type="ORF">A1OK_00350</name>
</gene>
<keyword evidence="3" id="KW-1185">Reference proteome</keyword>
<name>A0A1E5CFV9_9GAMM</name>
<dbReference type="InterPro" id="IPR011330">
    <property type="entry name" value="Glyco_hydro/deAcase_b/a-brl"/>
</dbReference>
<dbReference type="EMBL" id="AJWN02000002">
    <property type="protein sequence ID" value="OEE64401.1"/>
    <property type="molecule type" value="Genomic_DNA"/>
</dbReference>
<accession>A0A1E5CFV9</accession>
<dbReference type="InterPro" id="IPR006837">
    <property type="entry name" value="Divergent_DAC"/>
</dbReference>
<dbReference type="Proteomes" id="UP000095039">
    <property type="component" value="Unassembled WGS sequence"/>
</dbReference>
<dbReference type="PANTHER" id="PTHR30105">
    <property type="entry name" value="UNCHARACTERIZED YIBQ-RELATED"/>
    <property type="match status" value="1"/>
</dbReference>
<feature type="signal peptide" evidence="1">
    <location>
        <begin position="1"/>
        <end position="25"/>
    </location>
</feature>
<reference evidence="2 3" key="1">
    <citation type="journal article" date="2012" name="Science">
        <title>Ecological populations of bacteria act as socially cohesive units of antibiotic production and resistance.</title>
        <authorList>
            <person name="Cordero O.X."/>
            <person name="Wildschutte H."/>
            <person name="Kirkup B."/>
            <person name="Proehl S."/>
            <person name="Ngo L."/>
            <person name="Hussain F."/>
            <person name="Le Roux F."/>
            <person name="Mincer T."/>
            <person name="Polz M.F."/>
        </authorList>
    </citation>
    <scope>NUCLEOTIDE SEQUENCE [LARGE SCALE GENOMIC DNA]</scope>
    <source>
        <strain evidence="2 3">FF-454</strain>
    </source>
</reference>
<dbReference type="GO" id="GO:0005975">
    <property type="term" value="P:carbohydrate metabolic process"/>
    <property type="evidence" value="ECO:0007669"/>
    <property type="project" value="InterPro"/>
</dbReference>
<dbReference type="Pfam" id="PF04748">
    <property type="entry name" value="Polysacc_deac_2"/>
    <property type="match status" value="1"/>
</dbReference>
<dbReference type="CDD" id="cd10936">
    <property type="entry name" value="CE4_DAC2"/>
    <property type="match status" value="1"/>
</dbReference>
<dbReference type="AlphaFoldDB" id="A0A1E5CFV9"/>
<feature type="chain" id="PRO_5009172795" description="Divergent polysaccharide deacetylase family protein" evidence="1">
    <location>
        <begin position="26"/>
        <end position="247"/>
    </location>
</feature>
<dbReference type="SUPFAM" id="SSF88713">
    <property type="entry name" value="Glycoside hydrolase/deacetylase"/>
    <property type="match status" value="1"/>
</dbReference>
<proteinExistence type="predicted"/>
<dbReference type="RefSeq" id="WP_016961913.1">
    <property type="nucleotide sequence ID" value="NZ_AJWN02000002.1"/>
</dbReference>
<evidence type="ECO:0008006" key="4">
    <source>
        <dbReference type="Google" id="ProtNLM"/>
    </source>
</evidence>
<evidence type="ECO:0000313" key="3">
    <source>
        <dbReference type="Proteomes" id="UP000095039"/>
    </source>
</evidence>
<comment type="caution">
    <text evidence="2">The sequence shown here is derived from an EMBL/GenBank/DDBJ whole genome shotgun (WGS) entry which is preliminary data.</text>
</comment>
<sequence>MQRIVTVTTYITLSLALLLAMPAMAKNPLTKPKLAVIIDDLGYDLMPRDIAKLPAAISISVIPFTEFDTAVALTALSQHREILLHLPMQSPPGAPQESYVLTLDMSKLEMQEAVQEALYRVPHAIAVNNHMGSLLTQHSEPMHWIMELLHDRQLGFIDSRTTVNTVAQKIAKQHGLPNNRRHVFLDHYLNEAFISDQLELAVTLAEKRGIAVVIAHPFPITLDTLQKALPELQQRVDLVPISQAFLP</sequence>
<dbReference type="PANTHER" id="PTHR30105:SF2">
    <property type="entry name" value="DIVERGENT POLYSACCHARIDE DEACETYLASE SUPERFAMILY"/>
    <property type="match status" value="1"/>
</dbReference>